<feature type="transmembrane region" description="Helical" evidence="1">
    <location>
        <begin position="65"/>
        <end position="84"/>
    </location>
</feature>
<keyword evidence="3" id="KW-1185">Reference proteome</keyword>
<dbReference type="RefSeq" id="WP_134358720.1">
    <property type="nucleotide sequence ID" value="NZ_CP038033.1"/>
</dbReference>
<feature type="transmembrane region" description="Helical" evidence="1">
    <location>
        <begin position="40"/>
        <end position="58"/>
    </location>
</feature>
<dbReference type="Proteomes" id="UP000294325">
    <property type="component" value="Chromosome"/>
</dbReference>
<keyword evidence="1" id="KW-1133">Transmembrane helix</keyword>
<reference evidence="2 3" key="1">
    <citation type="submission" date="2019-03" db="EMBL/GenBank/DDBJ databases">
        <title>The genome sequence of Nitrosococcus wardiae strain D1FHST reveals the archetypal metabolic capacity of ammonia-oxidizing Gammaproteobacteria.</title>
        <authorList>
            <person name="Wang L."/>
            <person name="Lim C.K."/>
            <person name="Hanson T.E."/>
            <person name="Dang H."/>
            <person name="Klotz M.G."/>
        </authorList>
    </citation>
    <scope>NUCLEOTIDE SEQUENCE [LARGE SCALE GENOMIC DNA]</scope>
    <source>
        <strain evidence="2 3">D1FHS</strain>
    </source>
</reference>
<protein>
    <submittedName>
        <fullName evidence="2">Uncharacterized protein</fullName>
    </submittedName>
</protein>
<name>A0A4P7BZD8_9GAMM</name>
<evidence type="ECO:0000313" key="2">
    <source>
        <dbReference type="EMBL" id="QBQ55461.1"/>
    </source>
</evidence>
<dbReference type="KEGG" id="nwr:E3U44_13805"/>
<organism evidence="2 3">
    <name type="scientific">Nitrosococcus wardiae</name>
    <dbReference type="NCBI Taxonomy" id="1814290"/>
    <lineage>
        <taxon>Bacteria</taxon>
        <taxon>Pseudomonadati</taxon>
        <taxon>Pseudomonadota</taxon>
        <taxon>Gammaproteobacteria</taxon>
        <taxon>Chromatiales</taxon>
        <taxon>Chromatiaceae</taxon>
        <taxon>Nitrosococcus</taxon>
    </lineage>
</organism>
<keyword evidence="1" id="KW-0472">Membrane</keyword>
<proteinExistence type="predicted"/>
<feature type="transmembrane region" description="Helical" evidence="1">
    <location>
        <begin position="104"/>
        <end position="122"/>
    </location>
</feature>
<dbReference type="AlphaFoldDB" id="A0A4P7BZD8"/>
<sequence length="123" mass="13710">MMIMIVLLIGILITGMGVAVLISPARLRWLLDWFLERKNFYWVAAIRIITGGVFILAAPETRMPTLILTLGVLFIAAGITILFLGKERIDRLAAWWLTQSNSILRLWALAAVAFGGLIIWCAV</sequence>
<keyword evidence="1" id="KW-0812">Transmembrane</keyword>
<evidence type="ECO:0000313" key="3">
    <source>
        <dbReference type="Proteomes" id="UP000294325"/>
    </source>
</evidence>
<dbReference type="EMBL" id="CP038033">
    <property type="protein sequence ID" value="QBQ55461.1"/>
    <property type="molecule type" value="Genomic_DNA"/>
</dbReference>
<gene>
    <name evidence="2" type="ORF">E3U44_13805</name>
</gene>
<accession>A0A4P7BZD8</accession>
<dbReference type="OrthoDB" id="1442037at2"/>
<evidence type="ECO:0000256" key="1">
    <source>
        <dbReference type="SAM" id="Phobius"/>
    </source>
</evidence>